<proteinExistence type="predicted"/>
<comment type="caution">
    <text evidence="2">The sequence shown here is derived from an EMBL/GenBank/DDBJ whole genome shotgun (WGS) entry which is preliminary data.</text>
</comment>
<evidence type="ECO:0000313" key="2">
    <source>
        <dbReference type="EMBL" id="KAG0719861.1"/>
    </source>
</evidence>
<sequence>MTCAEIQLKMVLFMGVRDKELIQPLISLDTGASLHDVVTCCRSFEATRNAASAIHSSPSQLRATSTYKKGRRRDKTPQAASSIPKHHLQVIAGRLNIEQRFLALLTPASLARVDTARSARPALPPGTTAGVKVIGRGLTNVPLKQPNVASSPGLATTTGSAATRLVTMVRVAR</sequence>
<name>A0A8J4YAU6_CHIOP</name>
<feature type="region of interest" description="Disordered" evidence="1">
    <location>
        <begin position="55"/>
        <end position="83"/>
    </location>
</feature>
<accession>A0A8J4YAU6</accession>
<dbReference type="AlphaFoldDB" id="A0A8J4YAU6"/>
<gene>
    <name evidence="2" type="ORF">GWK47_049621</name>
</gene>
<reference evidence="2" key="1">
    <citation type="submission" date="2020-07" db="EMBL/GenBank/DDBJ databases">
        <title>The High-quality genome of the commercially important snow crab, Chionoecetes opilio.</title>
        <authorList>
            <person name="Jeong J.-H."/>
            <person name="Ryu S."/>
        </authorList>
    </citation>
    <scope>NUCLEOTIDE SEQUENCE</scope>
    <source>
        <strain evidence="2">MADBK_172401_WGS</strain>
        <tissue evidence="2">Digestive gland</tissue>
    </source>
</reference>
<evidence type="ECO:0000313" key="3">
    <source>
        <dbReference type="Proteomes" id="UP000770661"/>
    </source>
</evidence>
<evidence type="ECO:0000256" key="1">
    <source>
        <dbReference type="SAM" id="MobiDB-lite"/>
    </source>
</evidence>
<dbReference type="Proteomes" id="UP000770661">
    <property type="component" value="Unassembled WGS sequence"/>
</dbReference>
<protein>
    <submittedName>
        <fullName evidence="2">Uncharacterized protein</fullName>
    </submittedName>
</protein>
<dbReference type="EMBL" id="JACEEZ010013749">
    <property type="protein sequence ID" value="KAG0719861.1"/>
    <property type="molecule type" value="Genomic_DNA"/>
</dbReference>
<dbReference type="OrthoDB" id="8039770at2759"/>
<organism evidence="2 3">
    <name type="scientific">Chionoecetes opilio</name>
    <name type="common">Atlantic snow crab</name>
    <name type="synonym">Cancer opilio</name>
    <dbReference type="NCBI Taxonomy" id="41210"/>
    <lineage>
        <taxon>Eukaryota</taxon>
        <taxon>Metazoa</taxon>
        <taxon>Ecdysozoa</taxon>
        <taxon>Arthropoda</taxon>
        <taxon>Crustacea</taxon>
        <taxon>Multicrustacea</taxon>
        <taxon>Malacostraca</taxon>
        <taxon>Eumalacostraca</taxon>
        <taxon>Eucarida</taxon>
        <taxon>Decapoda</taxon>
        <taxon>Pleocyemata</taxon>
        <taxon>Brachyura</taxon>
        <taxon>Eubrachyura</taxon>
        <taxon>Majoidea</taxon>
        <taxon>Majidae</taxon>
        <taxon>Chionoecetes</taxon>
    </lineage>
</organism>
<keyword evidence="3" id="KW-1185">Reference proteome</keyword>
<feature type="compositionally biased region" description="Polar residues" evidence="1">
    <location>
        <begin position="55"/>
        <end position="67"/>
    </location>
</feature>